<keyword evidence="1" id="KW-0812">Transmembrane</keyword>
<organism evidence="2 3">
    <name type="scientific">Diaphorobacter ruginosibacter</name>
    <dbReference type="NCBI Taxonomy" id="1715720"/>
    <lineage>
        <taxon>Bacteria</taxon>
        <taxon>Pseudomonadati</taxon>
        <taxon>Pseudomonadota</taxon>
        <taxon>Betaproteobacteria</taxon>
        <taxon>Burkholderiales</taxon>
        <taxon>Comamonadaceae</taxon>
        <taxon>Diaphorobacter</taxon>
    </lineage>
</organism>
<protein>
    <recommendedName>
        <fullName evidence="4">DUF4175 domain-containing protein</fullName>
    </recommendedName>
</protein>
<dbReference type="EMBL" id="CP060714">
    <property type="protein sequence ID" value="QNN55552.1"/>
    <property type="molecule type" value="Genomic_DNA"/>
</dbReference>
<dbReference type="AlphaFoldDB" id="A0A7G9RIX7"/>
<feature type="transmembrane region" description="Helical" evidence="1">
    <location>
        <begin position="38"/>
        <end position="57"/>
    </location>
</feature>
<keyword evidence="3" id="KW-1185">Reference proteome</keyword>
<feature type="transmembrane region" description="Helical" evidence="1">
    <location>
        <begin position="7"/>
        <end position="26"/>
    </location>
</feature>
<evidence type="ECO:0000313" key="2">
    <source>
        <dbReference type="EMBL" id="QNN55552.1"/>
    </source>
</evidence>
<evidence type="ECO:0008006" key="4">
    <source>
        <dbReference type="Google" id="ProtNLM"/>
    </source>
</evidence>
<gene>
    <name evidence="2" type="ORF">H9K76_12885</name>
</gene>
<evidence type="ECO:0000313" key="3">
    <source>
        <dbReference type="Proteomes" id="UP000515811"/>
    </source>
</evidence>
<dbReference type="Proteomes" id="UP000515811">
    <property type="component" value="Chromosome"/>
</dbReference>
<name>A0A7G9RIX7_9BURK</name>
<keyword evidence="1" id="KW-1133">Transmembrane helix</keyword>
<proteinExistence type="predicted"/>
<dbReference type="RefSeq" id="WP_187595825.1">
    <property type="nucleotide sequence ID" value="NZ_CP060714.1"/>
</dbReference>
<reference evidence="2 3" key="1">
    <citation type="submission" date="2020-08" db="EMBL/GenBank/DDBJ databases">
        <title>Genome sequence of Diaphorobacter ruginosibacter DSM 27467T.</title>
        <authorList>
            <person name="Hyun D.-W."/>
            <person name="Bae J.-W."/>
        </authorList>
    </citation>
    <scope>NUCLEOTIDE SEQUENCE [LARGE SCALE GENOMIC DNA]</scope>
    <source>
        <strain evidence="2 3">DSM 27467</strain>
    </source>
</reference>
<sequence length="64" mass="7307">MKPRHLFWPLWGWPIAMGVLTCIGLVSALFSDGGFGDMLAWLTLGIPTAVCFWFGWVRRIEQRP</sequence>
<keyword evidence="1" id="KW-0472">Membrane</keyword>
<evidence type="ECO:0000256" key="1">
    <source>
        <dbReference type="SAM" id="Phobius"/>
    </source>
</evidence>
<accession>A0A7G9RIX7</accession>
<dbReference type="KEGG" id="drg:H9K76_12885"/>